<dbReference type="OMA" id="NECEIFT"/>
<comment type="caution">
    <text evidence="2">The sequence shown here is derived from an EMBL/GenBank/DDBJ whole genome shotgun (WGS) entry which is preliminary data.</text>
</comment>
<dbReference type="EMBL" id="VCGU01000458">
    <property type="protein sequence ID" value="TRY62988.1"/>
    <property type="molecule type" value="Genomic_DNA"/>
</dbReference>
<name>A0A553NC63_TIGCA</name>
<evidence type="ECO:0000256" key="1">
    <source>
        <dbReference type="SAM" id="MobiDB-lite"/>
    </source>
</evidence>
<evidence type="ECO:0000313" key="3">
    <source>
        <dbReference type="Proteomes" id="UP000318571"/>
    </source>
</evidence>
<reference evidence="2 3" key="1">
    <citation type="journal article" date="2018" name="Nat. Ecol. Evol.">
        <title>Genomic signatures of mitonuclear coevolution across populations of Tigriopus californicus.</title>
        <authorList>
            <person name="Barreto F.S."/>
            <person name="Watson E.T."/>
            <person name="Lima T.G."/>
            <person name="Willett C.S."/>
            <person name="Edmands S."/>
            <person name="Li W."/>
            <person name="Burton R.S."/>
        </authorList>
    </citation>
    <scope>NUCLEOTIDE SEQUENCE [LARGE SCALE GENOMIC DNA]</scope>
    <source>
        <strain evidence="2 3">San Diego</strain>
    </source>
</reference>
<proteinExistence type="predicted"/>
<keyword evidence="3" id="KW-1185">Reference proteome</keyword>
<feature type="compositionally biased region" description="Low complexity" evidence="1">
    <location>
        <begin position="631"/>
        <end position="642"/>
    </location>
</feature>
<dbReference type="Gene3D" id="1.10.220.160">
    <property type="match status" value="1"/>
</dbReference>
<protein>
    <submittedName>
        <fullName evidence="2">Uncharacterized protein</fullName>
    </submittedName>
</protein>
<feature type="region of interest" description="Disordered" evidence="1">
    <location>
        <begin position="1"/>
        <end position="20"/>
    </location>
</feature>
<dbReference type="PANTHER" id="PTHR46455">
    <property type="entry name" value="SET AND MYND DOMAIN CONTAINING, ARTHROPOD-SPECIFIC, MEMBER 4, ISOFORM A"/>
    <property type="match status" value="1"/>
</dbReference>
<dbReference type="Gene3D" id="6.10.140.2220">
    <property type="match status" value="1"/>
</dbReference>
<sequence>MRIHIKENSSSAPESSGRIQDFEDGDEVIQCFICNQPGLLQCSEFPEVHYCSNEHKGLHQRPSDEDEDEANHDGKVERQSKTFPFVIKYRKDVGRYMVAARDIEAGELIFREDPLAMGPNHHSKPSCLECMRKVDGSYLCPKCQFPMCEEMCSLGEDHSGNECEIFTGIADKILLSDYEQANPKYWNITVLRLLLNKLKDPRKYDIILRMEDHLSEHKKEDTWQLYQEHVVDFLRNTCGLASKFTEEEIFHVLGVIDVNSVKIHSSSQERSSANQNPGHALYPVTALISHGCISNSKTIILPDYTNECRATTFIYQGDEITKQYVSSLETTNMRRAKLRSGWYFDCKCPRCYDPTENESYMSATSCLRCKTGVILPSHPLDPKSSWTCDLCYFKTNGEAVDKLVDYFLDKIKATRIEAVDLWEELLEKASKMFHSNHYILTLIRVTMNTAYIELGDRMELEPDKIPMELFMRRKDLLDDVRKVMDLVEPGLTRRRAGISLFEAATCHLQLGRLLHEADRFGLEDFIQLIEAESVSLQEALRCLEHHPEGTLEASIHYKCEAALYEAEYTKKRMKLKLEEMKHQAQKRIEEREAERHEAKLELAQSPIRSAKSEDAKPSGDFDYLDGLLGSAIPISSQSPSSIVDFVKNDERTSEPKEVLKQPKAQSQTKKSSKQKRRK</sequence>
<dbReference type="CDD" id="cd20071">
    <property type="entry name" value="SET_SMYD"/>
    <property type="match status" value="1"/>
</dbReference>
<dbReference type="STRING" id="6832.A0A553NC63"/>
<feature type="region of interest" description="Disordered" evidence="1">
    <location>
        <begin position="56"/>
        <end position="76"/>
    </location>
</feature>
<feature type="region of interest" description="Disordered" evidence="1">
    <location>
        <begin position="586"/>
        <end position="618"/>
    </location>
</feature>
<gene>
    <name evidence="2" type="ORF">TCAL_03986</name>
</gene>
<organism evidence="2 3">
    <name type="scientific">Tigriopus californicus</name>
    <name type="common">Marine copepod</name>
    <dbReference type="NCBI Taxonomy" id="6832"/>
    <lineage>
        <taxon>Eukaryota</taxon>
        <taxon>Metazoa</taxon>
        <taxon>Ecdysozoa</taxon>
        <taxon>Arthropoda</taxon>
        <taxon>Crustacea</taxon>
        <taxon>Multicrustacea</taxon>
        <taxon>Hexanauplia</taxon>
        <taxon>Copepoda</taxon>
        <taxon>Harpacticoida</taxon>
        <taxon>Harpacticidae</taxon>
        <taxon>Tigriopus</taxon>
    </lineage>
</organism>
<dbReference type="PANTHER" id="PTHR46455:SF5">
    <property type="entry name" value="SET AND MYND DOMAIN CONTAINING, ARTHROPOD-SPECIFIC, MEMBER 4, ISOFORM A"/>
    <property type="match status" value="1"/>
</dbReference>
<dbReference type="Proteomes" id="UP000318571">
    <property type="component" value="Chromosome 10"/>
</dbReference>
<feature type="compositionally biased region" description="Polar residues" evidence="1">
    <location>
        <begin position="8"/>
        <end position="18"/>
    </location>
</feature>
<feature type="region of interest" description="Disordered" evidence="1">
    <location>
        <begin position="631"/>
        <end position="678"/>
    </location>
</feature>
<feature type="compositionally biased region" description="Basic and acidic residues" evidence="1">
    <location>
        <begin position="646"/>
        <end position="660"/>
    </location>
</feature>
<dbReference type="InterPro" id="IPR046341">
    <property type="entry name" value="SET_dom_sf"/>
</dbReference>
<feature type="compositionally biased region" description="Basic and acidic residues" evidence="1">
    <location>
        <begin position="586"/>
        <end position="600"/>
    </location>
</feature>
<evidence type="ECO:0000313" key="2">
    <source>
        <dbReference type="EMBL" id="TRY62988.1"/>
    </source>
</evidence>
<dbReference type="AlphaFoldDB" id="A0A553NC63"/>
<dbReference type="SUPFAM" id="SSF82199">
    <property type="entry name" value="SET domain"/>
    <property type="match status" value="1"/>
</dbReference>
<dbReference type="InterPro" id="IPR053010">
    <property type="entry name" value="SET_SmydA-8"/>
</dbReference>
<dbReference type="Gene3D" id="2.170.270.10">
    <property type="entry name" value="SET domain"/>
    <property type="match status" value="1"/>
</dbReference>
<accession>A0A553NC63</accession>